<organism evidence="9 10">
    <name type="scientific">Fusarium austroafricanum</name>
    <dbReference type="NCBI Taxonomy" id="2364996"/>
    <lineage>
        <taxon>Eukaryota</taxon>
        <taxon>Fungi</taxon>
        <taxon>Dikarya</taxon>
        <taxon>Ascomycota</taxon>
        <taxon>Pezizomycotina</taxon>
        <taxon>Sordariomycetes</taxon>
        <taxon>Hypocreomycetidae</taxon>
        <taxon>Hypocreales</taxon>
        <taxon>Nectriaceae</taxon>
        <taxon>Fusarium</taxon>
        <taxon>Fusarium concolor species complex</taxon>
    </lineage>
</organism>
<dbReference type="GO" id="GO:0016020">
    <property type="term" value="C:membrane"/>
    <property type="evidence" value="ECO:0007669"/>
    <property type="project" value="UniProtKB-SubCell"/>
</dbReference>
<evidence type="ECO:0000256" key="5">
    <source>
        <dbReference type="ARBA" id="ARBA00023180"/>
    </source>
</evidence>
<dbReference type="InterPro" id="IPR011701">
    <property type="entry name" value="MFS"/>
</dbReference>
<dbReference type="Pfam" id="PF07690">
    <property type="entry name" value="MFS_1"/>
    <property type="match status" value="2"/>
</dbReference>
<feature type="transmembrane region" description="Helical" evidence="7">
    <location>
        <begin position="195"/>
        <end position="216"/>
    </location>
</feature>
<feature type="transmembrane region" description="Helical" evidence="7">
    <location>
        <begin position="376"/>
        <end position="395"/>
    </location>
</feature>
<dbReference type="OrthoDB" id="413079at2759"/>
<evidence type="ECO:0000256" key="1">
    <source>
        <dbReference type="ARBA" id="ARBA00004141"/>
    </source>
</evidence>
<dbReference type="Gene3D" id="1.20.1250.20">
    <property type="entry name" value="MFS general substrate transporter like domains"/>
    <property type="match status" value="2"/>
</dbReference>
<keyword evidence="10" id="KW-1185">Reference proteome</keyword>
<evidence type="ECO:0000256" key="7">
    <source>
        <dbReference type="SAM" id="Phobius"/>
    </source>
</evidence>
<dbReference type="SUPFAM" id="SSF103473">
    <property type="entry name" value="MFS general substrate transporter"/>
    <property type="match status" value="1"/>
</dbReference>
<feature type="transmembrane region" description="Helical" evidence="7">
    <location>
        <begin position="256"/>
        <end position="275"/>
    </location>
</feature>
<comment type="subcellular location">
    <subcellularLocation>
        <location evidence="1">Membrane</location>
        <topology evidence="1">Multi-pass membrane protein</topology>
    </subcellularLocation>
</comment>
<reference evidence="9" key="1">
    <citation type="submission" date="2020-01" db="EMBL/GenBank/DDBJ databases">
        <title>Identification and distribution of gene clusters putatively required for synthesis of sphingolipid metabolism inhibitors in phylogenetically diverse species of the filamentous fungus Fusarium.</title>
        <authorList>
            <person name="Kim H.-S."/>
            <person name="Busman M."/>
            <person name="Brown D.W."/>
            <person name="Divon H."/>
            <person name="Uhlig S."/>
            <person name="Proctor R.H."/>
        </authorList>
    </citation>
    <scope>NUCLEOTIDE SEQUENCE</scope>
    <source>
        <strain evidence="9">NRRL 53441</strain>
    </source>
</reference>
<feature type="transmembrane region" description="Helical" evidence="7">
    <location>
        <begin position="309"/>
        <end position="333"/>
    </location>
</feature>
<feature type="transmembrane region" description="Helical" evidence="7">
    <location>
        <begin position="167"/>
        <end position="189"/>
    </location>
</feature>
<dbReference type="PROSITE" id="PS50850">
    <property type="entry name" value="MFS"/>
    <property type="match status" value="1"/>
</dbReference>
<dbReference type="EMBL" id="JAADJG010000203">
    <property type="protein sequence ID" value="KAF4451987.1"/>
    <property type="molecule type" value="Genomic_DNA"/>
</dbReference>
<feature type="transmembrane region" description="Helical" evidence="7">
    <location>
        <begin position="435"/>
        <end position="457"/>
    </location>
</feature>
<evidence type="ECO:0000256" key="6">
    <source>
        <dbReference type="SAM" id="MobiDB-lite"/>
    </source>
</evidence>
<evidence type="ECO:0000256" key="4">
    <source>
        <dbReference type="ARBA" id="ARBA00023136"/>
    </source>
</evidence>
<keyword evidence="4 7" id="KW-0472">Membrane</keyword>
<dbReference type="InterPro" id="IPR051788">
    <property type="entry name" value="MFS_Transporter"/>
</dbReference>
<dbReference type="GO" id="GO:0022857">
    <property type="term" value="F:transmembrane transporter activity"/>
    <property type="evidence" value="ECO:0007669"/>
    <property type="project" value="InterPro"/>
</dbReference>
<feature type="domain" description="Major facilitator superfamily (MFS) profile" evidence="8">
    <location>
        <begin position="101"/>
        <end position="488"/>
    </location>
</feature>
<feature type="transmembrane region" description="Helical" evidence="7">
    <location>
        <begin position="463"/>
        <end position="483"/>
    </location>
</feature>
<name>A0A8H4KIU7_9HYPO</name>
<keyword evidence="5" id="KW-0325">Glycoprotein</keyword>
<evidence type="ECO:0000313" key="10">
    <source>
        <dbReference type="Proteomes" id="UP000605986"/>
    </source>
</evidence>
<dbReference type="PANTHER" id="PTHR23514">
    <property type="entry name" value="BYPASS OF STOP CODON PROTEIN 6"/>
    <property type="match status" value="1"/>
</dbReference>
<feature type="transmembrane region" description="Helical" evidence="7">
    <location>
        <begin position="401"/>
        <end position="423"/>
    </location>
</feature>
<accession>A0A8H4KIU7</accession>
<dbReference type="PANTHER" id="PTHR23514:SF6">
    <property type="entry name" value="MAJOR FACILITATOR SUPERFAMILY (MFS) PROFILE DOMAIN-CONTAINING PROTEIN"/>
    <property type="match status" value="1"/>
</dbReference>
<gene>
    <name evidence="9" type="ORF">F53441_5125</name>
</gene>
<feature type="region of interest" description="Disordered" evidence="6">
    <location>
        <begin position="12"/>
        <end position="39"/>
    </location>
</feature>
<dbReference type="FunFam" id="1.20.1250.20:FF:000286">
    <property type="entry name" value="MFS efflux transporter"/>
    <property type="match status" value="1"/>
</dbReference>
<feature type="transmembrane region" description="Helical" evidence="7">
    <location>
        <begin position="345"/>
        <end position="364"/>
    </location>
</feature>
<proteinExistence type="predicted"/>
<evidence type="ECO:0000313" key="9">
    <source>
        <dbReference type="EMBL" id="KAF4451987.1"/>
    </source>
</evidence>
<keyword evidence="3 7" id="KW-1133">Transmembrane helix</keyword>
<protein>
    <recommendedName>
        <fullName evidence="8">Major facilitator superfamily (MFS) profile domain-containing protein</fullName>
    </recommendedName>
</protein>
<sequence>MDTPILSGLAAVHSAASKPSNEEPFRPLTAPPKTVPKPISALRRESFDLEVLPARDDEKPDIASANPGNDLEMSQLSSLDSNIEVTEVAPTIWNPFMNRFRLLSTCLSQLGNALNDGAAGALIPYMEKYYGIGYATVSLIFVGRAIGFIAAAVFLDTLREKFGRAKLLGLGQVLVTLAYIPIICGAPFVVVVLSFFFIGFSISINVAISNLFCGGLQNGTFMLGVIHGTYGIGATIGPLIATALVTAASITWNRYYILPCAFGTLTFTLGMWSFWRYEQELSPMERQRETVQVGESMANSIFFAMKLRIVFFGSLFISAYQGAEVSISGWVISFLINDRDGNPSSVGYATAGFWAGITIGRFLLSVPAQRIGEKKLVYGLTIGALAFQFLVWLVPNIVGNTIAVAIVGLLLGPIYPCASAVFLRGMSRREALSGIGTINACDCAGGAIAPFVTGLFAQAFGTFVLHPIVIFLFLVMLLCWYFLPTEEKRME</sequence>
<feature type="transmembrane region" description="Helical" evidence="7">
    <location>
        <begin position="132"/>
        <end position="155"/>
    </location>
</feature>
<dbReference type="InterPro" id="IPR020846">
    <property type="entry name" value="MFS_dom"/>
</dbReference>
<dbReference type="AlphaFoldDB" id="A0A8H4KIU7"/>
<evidence type="ECO:0000259" key="8">
    <source>
        <dbReference type="PROSITE" id="PS50850"/>
    </source>
</evidence>
<dbReference type="InterPro" id="IPR036259">
    <property type="entry name" value="MFS_trans_sf"/>
</dbReference>
<dbReference type="Proteomes" id="UP000605986">
    <property type="component" value="Unassembled WGS sequence"/>
</dbReference>
<keyword evidence="2 7" id="KW-0812">Transmembrane</keyword>
<feature type="transmembrane region" description="Helical" evidence="7">
    <location>
        <begin position="228"/>
        <end position="250"/>
    </location>
</feature>
<comment type="caution">
    <text evidence="9">The sequence shown here is derived from an EMBL/GenBank/DDBJ whole genome shotgun (WGS) entry which is preliminary data.</text>
</comment>
<evidence type="ECO:0000256" key="2">
    <source>
        <dbReference type="ARBA" id="ARBA00022692"/>
    </source>
</evidence>
<evidence type="ECO:0000256" key="3">
    <source>
        <dbReference type="ARBA" id="ARBA00022989"/>
    </source>
</evidence>